<feature type="compositionally biased region" description="Polar residues" evidence="1">
    <location>
        <begin position="177"/>
        <end position="186"/>
    </location>
</feature>
<feature type="non-terminal residue" evidence="2">
    <location>
        <position position="1"/>
    </location>
</feature>
<proteinExistence type="predicted"/>
<evidence type="ECO:0000256" key="1">
    <source>
        <dbReference type="SAM" id="MobiDB-lite"/>
    </source>
</evidence>
<evidence type="ECO:0000313" key="2">
    <source>
        <dbReference type="EMBL" id="OXA40092.1"/>
    </source>
</evidence>
<sequence length="215" mass="24660">KIAQNVDETTEEMSERIKKNEKALKALEDVPSILGELVKKKLESSRALASLTSIANTVATNKDKVPKEVVSSVIKQSLDNANILGDQFQAINSQRRWNMKRHLNPEYVGICSGQFSSSEWLFGSDLAESLKSSKATASLMRNTMPRNQRFQPYSRPRPQQQQTFSQSPSLNWRGPLYQQSRGSGNYQQRFQRQSQGQFRMLNPANHQFQQRHRKF</sequence>
<feature type="region of interest" description="Disordered" evidence="1">
    <location>
        <begin position="145"/>
        <end position="186"/>
    </location>
</feature>
<dbReference type="PANTHER" id="PTHR34239">
    <property type="entry name" value="APPLE DOMAIN-CONTAINING PROTEIN"/>
    <property type="match status" value="1"/>
</dbReference>
<comment type="caution">
    <text evidence="2">The sequence shown here is derived from an EMBL/GenBank/DDBJ whole genome shotgun (WGS) entry which is preliminary data.</text>
</comment>
<feature type="compositionally biased region" description="Low complexity" evidence="1">
    <location>
        <begin position="148"/>
        <end position="169"/>
    </location>
</feature>
<name>A0A226D3E8_FOLCA</name>
<organism evidence="2 3">
    <name type="scientific">Folsomia candida</name>
    <name type="common">Springtail</name>
    <dbReference type="NCBI Taxonomy" id="158441"/>
    <lineage>
        <taxon>Eukaryota</taxon>
        <taxon>Metazoa</taxon>
        <taxon>Ecdysozoa</taxon>
        <taxon>Arthropoda</taxon>
        <taxon>Hexapoda</taxon>
        <taxon>Collembola</taxon>
        <taxon>Entomobryomorpha</taxon>
        <taxon>Isotomoidea</taxon>
        <taxon>Isotomidae</taxon>
        <taxon>Proisotominae</taxon>
        <taxon>Folsomia</taxon>
    </lineage>
</organism>
<dbReference type="OrthoDB" id="7701249at2759"/>
<keyword evidence="3" id="KW-1185">Reference proteome</keyword>
<protein>
    <submittedName>
        <fullName evidence="2">Uncharacterized protein</fullName>
    </submittedName>
</protein>
<dbReference type="PANTHER" id="PTHR34239:SF2">
    <property type="entry name" value="TRANSPOSABLE ELEMENT P TRANSPOSASE_THAP9 CONSERVED DOMAIN-CONTAINING PROTEIN"/>
    <property type="match status" value="1"/>
</dbReference>
<gene>
    <name evidence="2" type="ORF">Fcan01_25135</name>
</gene>
<dbReference type="AlphaFoldDB" id="A0A226D3E8"/>
<dbReference type="Proteomes" id="UP000198287">
    <property type="component" value="Unassembled WGS sequence"/>
</dbReference>
<reference evidence="2 3" key="1">
    <citation type="submission" date="2015-12" db="EMBL/GenBank/DDBJ databases">
        <title>The genome of Folsomia candida.</title>
        <authorList>
            <person name="Faddeeva A."/>
            <person name="Derks M.F."/>
            <person name="Anvar Y."/>
            <person name="Smit S."/>
            <person name="Van Straalen N."/>
            <person name="Roelofs D."/>
        </authorList>
    </citation>
    <scope>NUCLEOTIDE SEQUENCE [LARGE SCALE GENOMIC DNA]</scope>
    <source>
        <strain evidence="2 3">VU population</strain>
        <tissue evidence="2">Whole body</tissue>
    </source>
</reference>
<dbReference type="EMBL" id="LNIX01000035">
    <property type="protein sequence ID" value="OXA40092.1"/>
    <property type="molecule type" value="Genomic_DNA"/>
</dbReference>
<evidence type="ECO:0000313" key="3">
    <source>
        <dbReference type="Proteomes" id="UP000198287"/>
    </source>
</evidence>
<accession>A0A226D3E8</accession>